<feature type="region of interest" description="Disordered" evidence="1">
    <location>
        <begin position="1"/>
        <end position="22"/>
    </location>
</feature>
<dbReference type="EMBL" id="VOFY01000003">
    <property type="protein sequence ID" value="KAA8594351.1"/>
    <property type="molecule type" value="Genomic_DNA"/>
</dbReference>
<accession>A0A5J5DLW9</accession>
<keyword evidence="3" id="KW-1185">Reference proteome</keyword>
<evidence type="ECO:0000256" key="1">
    <source>
        <dbReference type="SAM" id="MobiDB-lite"/>
    </source>
</evidence>
<dbReference type="Proteomes" id="UP000327493">
    <property type="component" value="Chromosome 3"/>
</dbReference>
<reference evidence="2 3" key="1">
    <citation type="submission" date="2019-08" db="EMBL/GenBank/DDBJ databases">
        <title>A chromosome-level genome assembly, high-density linkage maps, and genome scans reveal the genomic architecture of hybrid incompatibilities underlying speciation via character displacement in darters (Percidae: Etheostominae).</title>
        <authorList>
            <person name="Moran R.L."/>
            <person name="Catchen J.M."/>
            <person name="Fuller R.C."/>
        </authorList>
    </citation>
    <scope>NUCLEOTIDE SEQUENCE [LARGE SCALE GENOMIC DNA]</scope>
    <source>
        <strain evidence="2">EspeVRDwgs_2016</strain>
        <tissue evidence="2">Muscle</tissue>
    </source>
</reference>
<sequence length="79" mass="8018">MLVNVFGGSSRGGGGRAARRGEARTFQLLSKVSSGHEGGMEEESEQAVKTGLCDVAAGPVGTERDSGNTGRNIGPGLEL</sequence>
<dbReference type="AlphaFoldDB" id="A0A5J5DLW9"/>
<evidence type="ECO:0000313" key="3">
    <source>
        <dbReference type="Proteomes" id="UP000327493"/>
    </source>
</evidence>
<proteinExistence type="predicted"/>
<protein>
    <submittedName>
        <fullName evidence="2">Uncharacterized protein</fullName>
    </submittedName>
</protein>
<comment type="caution">
    <text evidence="2">The sequence shown here is derived from an EMBL/GenBank/DDBJ whole genome shotgun (WGS) entry which is preliminary data.</text>
</comment>
<gene>
    <name evidence="2" type="ORF">FQN60_005185</name>
</gene>
<name>A0A5J5DLW9_9PERO</name>
<evidence type="ECO:0000313" key="2">
    <source>
        <dbReference type="EMBL" id="KAA8594351.1"/>
    </source>
</evidence>
<organism evidence="2 3">
    <name type="scientific">Etheostoma spectabile</name>
    <name type="common">orangethroat darter</name>
    <dbReference type="NCBI Taxonomy" id="54343"/>
    <lineage>
        <taxon>Eukaryota</taxon>
        <taxon>Metazoa</taxon>
        <taxon>Chordata</taxon>
        <taxon>Craniata</taxon>
        <taxon>Vertebrata</taxon>
        <taxon>Euteleostomi</taxon>
        <taxon>Actinopterygii</taxon>
        <taxon>Neopterygii</taxon>
        <taxon>Teleostei</taxon>
        <taxon>Neoteleostei</taxon>
        <taxon>Acanthomorphata</taxon>
        <taxon>Eupercaria</taxon>
        <taxon>Perciformes</taxon>
        <taxon>Percoidei</taxon>
        <taxon>Percidae</taxon>
        <taxon>Etheostomatinae</taxon>
        <taxon>Etheostoma</taxon>
    </lineage>
</organism>
<feature type="region of interest" description="Disordered" evidence="1">
    <location>
        <begin position="57"/>
        <end position="79"/>
    </location>
</feature>